<name>A0A252AVP2_9PROT</name>
<evidence type="ECO:0000256" key="1">
    <source>
        <dbReference type="SAM" id="MobiDB-lite"/>
    </source>
</evidence>
<keyword evidence="5" id="KW-1185">Reference proteome</keyword>
<gene>
    <name evidence="2" type="ORF">Abin_007_134</name>
    <name evidence="3" type="ORF">AIN02nite_13050</name>
    <name evidence="4" type="ORF">HK17_03695</name>
</gene>
<reference evidence="4" key="2">
    <citation type="submission" date="2014-06" db="EMBL/GenBank/DDBJ databases">
        <authorList>
            <person name="Ju J."/>
            <person name="Zhang J."/>
        </authorList>
    </citation>
    <scope>NUCLEOTIDE SEQUENCE [LARGE SCALE GENOMIC DNA]</scope>
    <source>
        <strain evidence="4">DmL_051</strain>
    </source>
</reference>
<dbReference type="Proteomes" id="UP000321104">
    <property type="component" value="Unassembled WGS sequence"/>
</dbReference>
<dbReference type="EMBL" id="BJXQ01000006">
    <property type="protein sequence ID" value="GEN03280.1"/>
    <property type="molecule type" value="Genomic_DNA"/>
</dbReference>
<evidence type="ECO:0000313" key="4">
    <source>
        <dbReference type="EMBL" id="OUI94650.1"/>
    </source>
</evidence>
<evidence type="ECO:0000313" key="2">
    <source>
        <dbReference type="EMBL" id="GAN62444.1"/>
    </source>
</evidence>
<accession>A0A252AVP2</accession>
<evidence type="ECO:0000313" key="6">
    <source>
        <dbReference type="Proteomes" id="UP000194641"/>
    </source>
</evidence>
<evidence type="ECO:0000313" key="3">
    <source>
        <dbReference type="EMBL" id="GEN03280.1"/>
    </source>
</evidence>
<dbReference type="Proteomes" id="UP000032673">
    <property type="component" value="Unassembled WGS sequence"/>
</dbReference>
<dbReference type="EMBL" id="JOPA01000015">
    <property type="protein sequence ID" value="OUI94650.1"/>
    <property type="molecule type" value="Genomic_DNA"/>
</dbReference>
<evidence type="ECO:0000313" key="5">
    <source>
        <dbReference type="Proteomes" id="UP000032673"/>
    </source>
</evidence>
<sequence length="294" mass="33355">MGYDITISREAFMWIEAGRPLLQYTREMIYALVATDPTLSYEADILKNGKESEEQGSIVYLSHPDPTVVTEGGNKLWYHTSGITAKYPDEHLIKKMADIAKRLNSFAVGDNGESYIIGNDGELIVDDSGENFNYVVGDSGRRYELDSDGRLANLNLIPDYLEENKHSFSKEDRDRFIPSSAPPPPPPKKGPKIYGLGTKPCEEFSNSHEQKKMERVYYYYTWYFGLITALNMVHAASNREPLNYETTDNIINEDIAFLYAFSKANPQKSFIRACEALIQMRTARQSASKEQKPT</sequence>
<organism evidence="4 6">
    <name type="scientific">Acetobacter indonesiensis</name>
    <dbReference type="NCBI Taxonomy" id="104101"/>
    <lineage>
        <taxon>Bacteria</taxon>
        <taxon>Pseudomonadati</taxon>
        <taxon>Pseudomonadota</taxon>
        <taxon>Alphaproteobacteria</taxon>
        <taxon>Acetobacterales</taxon>
        <taxon>Acetobacteraceae</taxon>
        <taxon>Acetobacter</taxon>
    </lineage>
</organism>
<reference evidence="2 5" key="1">
    <citation type="submission" date="2012-11" db="EMBL/GenBank/DDBJ databases">
        <title>Whole genome sequence of Acetobacter indonesiensis 5H-1.</title>
        <authorList>
            <person name="Azuma Y."/>
            <person name="Higashiura N."/>
            <person name="Hirakawa H."/>
            <person name="Matsushita K."/>
        </authorList>
    </citation>
    <scope>NUCLEOTIDE SEQUENCE [LARGE SCALE GENOMIC DNA]</scope>
    <source>
        <strain evidence="2 5">5H-1</strain>
    </source>
</reference>
<proteinExistence type="predicted"/>
<dbReference type="AlphaFoldDB" id="A0A252AVP2"/>
<protein>
    <submittedName>
        <fullName evidence="4">Uncharacterized protein</fullName>
    </submittedName>
</protein>
<feature type="region of interest" description="Disordered" evidence="1">
    <location>
        <begin position="168"/>
        <end position="194"/>
    </location>
</feature>
<dbReference type="EMBL" id="BAMW01000007">
    <property type="protein sequence ID" value="GAN62444.1"/>
    <property type="molecule type" value="Genomic_DNA"/>
</dbReference>
<reference evidence="6" key="3">
    <citation type="submission" date="2014-06" db="EMBL/GenBank/DDBJ databases">
        <authorList>
            <person name="Winans N.J."/>
            <person name="Newell P.D."/>
            <person name="Douglas A.E."/>
        </authorList>
    </citation>
    <scope>NUCLEOTIDE SEQUENCE [LARGE SCALE GENOMIC DNA]</scope>
</reference>
<evidence type="ECO:0000313" key="7">
    <source>
        <dbReference type="Proteomes" id="UP000321104"/>
    </source>
</evidence>
<comment type="caution">
    <text evidence="4">The sequence shown here is derived from an EMBL/GenBank/DDBJ whole genome shotgun (WGS) entry which is preliminary data.</text>
</comment>
<reference evidence="3 7" key="4">
    <citation type="submission" date="2019-07" db="EMBL/GenBank/DDBJ databases">
        <title>Whole genome shotgun sequence of Acetobacter indonesiensis NBRC 16471.</title>
        <authorList>
            <person name="Hosoyama A."/>
            <person name="Uohara A."/>
            <person name="Ohji S."/>
            <person name="Ichikawa N."/>
        </authorList>
    </citation>
    <scope>NUCLEOTIDE SEQUENCE [LARGE SCALE GENOMIC DNA]</scope>
    <source>
        <strain evidence="3 7">NBRC 16471</strain>
    </source>
</reference>
<dbReference type="RefSeq" id="WP_048844973.1">
    <property type="nucleotide sequence ID" value="NZ_BAMW01000007.1"/>
</dbReference>
<dbReference type="Proteomes" id="UP000194641">
    <property type="component" value="Unassembled WGS sequence"/>
</dbReference>